<proteinExistence type="predicted"/>
<keyword evidence="1" id="KW-0813">Transport</keyword>
<dbReference type="CDD" id="cd03263">
    <property type="entry name" value="ABC_subfamily_A"/>
    <property type="match status" value="1"/>
</dbReference>
<dbReference type="STRING" id="1915309.AXG55_06180"/>
<dbReference type="SMART" id="SM00382">
    <property type="entry name" value="AAA"/>
    <property type="match status" value="1"/>
</dbReference>
<dbReference type="InterPro" id="IPR027417">
    <property type="entry name" value="P-loop_NTPase"/>
</dbReference>
<dbReference type="InterPro" id="IPR017871">
    <property type="entry name" value="ABC_transporter-like_CS"/>
</dbReference>
<dbReference type="PANTHER" id="PTHR42711">
    <property type="entry name" value="ABC TRANSPORTER ATP-BINDING PROTEIN"/>
    <property type="match status" value="1"/>
</dbReference>
<dbReference type="Pfam" id="PF00005">
    <property type="entry name" value="ABC_tran"/>
    <property type="match status" value="1"/>
</dbReference>
<dbReference type="KEGG" id="saqi:AXG55_06180"/>
<organism evidence="5 6">
    <name type="scientific">Silvanigrella aquatica</name>
    <dbReference type="NCBI Taxonomy" id="1915309"/>
    <lineage>
        <taxon>Bacteria</taxon>
        <taxon>Pseudomonadati</taxon>
        <taxon>Bdellovibrionota</taxon>
        <taxon>Oligoflexia</taxon>
        <taxon>Silvanigrellales</taxon>
        <taxon>Silvanigrellaceae</taxon>
        <taxon>Silvanigrella</taxon>
    </lineage>
</organism>
<dbReference type="AlphaFoldDB" id="A0A1L4CZY6"/>
<reference evidence="5 6" key="1">
    <citation type="submission" date="2016-10" db="EMBL/GenBank/DDBJ databases">
        <title>Silvanigrella aquatica sp. nov., isolated from a freshwater lake located in the Black Forest, Germany, description of Silvanigrellaceae fam. nov., Silvanigrellales ord. nov., reclassification of the order Bdellovibrionales in the class Oligoflexia, reclassification of the families Bacteriovoracaceae and Halobacteriovoraceae in the new order Bacteriovoracales ord. nov., and reclassification of the family Pseudobacteriovoracaceae in the order Oligoflexiales.</title>
        <authorList>
            <person name="Hahn M.W."/>
            <person name="Schmidt J."/>
            <person name="Koll U."/>
            <person name="Rohde M."/>
            <person name="Verbag S."/>
            <person name="Pitt A."/>
            <person name="Nakai R."/>
            <person name="Naganuma T."/>
            <person name="Lang E."/>
        </authorList>
    </citation>
    <scope>NUCLEOTIDE SEQUENCE [LARGE SCALE GENOMIC DNA]</scope>
    <source>
        <strain evidence="5 6">MWH-Nonnen-W8red</strain>
    </source>
</reference>
<feature type="domain" description="ABC transporter" evidence="4">
    <location>
        <begin position="7"/>
        <end position="230"/>
    </location>
</feature>
<dbReference type="GO" id="GO:0016887">
    <property type="term" value="F:ATP hydrolysis activity"/>
    <property type="evidence" value="ECO:0007669"/>
    <property type="project" value="InterPro"/>
</dbReference>
<evidence type="ECO:0000256" key="3">
    <source>
        <dbReference type="ARBA" id="ARBA00022840"/>
    </source>
</evidence>
<evidence type="ECO:0000313" key="6">
    <source>
        <dbReference type="Proteomes" id="UP000184731"/>
    </source>
</evidence>
<dbReference type="Proteomes" id="UP000184731">
    <property type="component" value="Chromosome"/>
</dbReference>
<dbReference type="PANTHER" id="PTHR42711:SF17">
    <property type="entry name" value="ABC TRANSPORTER ATP-BINDING PROTEIN"/>
    <property type="match status" value="1"/>
</dbReference>
<gene>
    <name evidence="5" type="ORF">AXG55_06180</name>
</gene>
<accession>A0A1L4CZY6</accession>
<dbReference type="EMBL" id="CP017834">
    <property type="protein sequence ID" value="APJ03515.1"/>
    <property type="molecule type" value="Genomic_DNA"/>
</dbReference>
<dbReference type="PROSITE" id="PS00211">
    <property type="entry name" value="ABC_TRANSPORTER_1"/>
    <property type="match status" value="1"/>
</dbReference>
<keyword evidence="2" id="KW-0547">Nucleotide-binding</keyword>
<dbReference type="InterPro" id="IPR050763">
    <property type="entry name" value="ABC_transporter_ATP-binding"/>
</dbReference>
<dbReference type="Gene3D" id="3.40.50.300">
    <property type="entry name" value="P-loop containing nucleotide triphosphate hydrolases"/>
    <property type="match status" value="1"/>
</dbReference>
<dbReference type="RefSeq" id="WP_148697250.1">
    <property type="nucleotide sequence ID" value="NZ_CP017834.1"/>
</dbReference>
<protein>
    <recommendedName>
        <fullName evidence="4">ABC transporter domain-containing protein</fullName>
    </recommendedName>
</protein>
<dbReference type="GO" id="GO:0005524">
    <property type="term" value="F:ATP binding"/>
    <property type="evidence" value="ECO:0007669"/>
    <property type="project" value="UniProtKB-KW"/>
</dbReference>
<keyword evidence="3" id="KW-0067">ATP-binding</keyword>
<evidence type="ECO:0000259" key="4">
    <source>
        <dbReference type="PROSITE" id="PS50893"/>
    </source>
</evidence>
<keyword evidence="6" id="KW-1185">Reference proteome</keyword>
<name>A0A1L4CZY6_9BACT</name>
<evidence type="ECO:0000313" key="5">
    <source>
        <dbReference type="EMBL" id="APJ03515.1"/>
    </source>
</evidence>
<dbReference type="InterPro" id="IPR003593">
    <property type="entry name" value="AAA+_ATPase"/>
</dbReference>
<dbReference type="PROSITE" id="PS50893">
    <property type="entry name" value="ABC_TRANSPORTER_2"/>
    <property type="match status" value="1"/>
</dbReference>
<evidence type="ECO:0000256" key="2">
    <source>
        <dbReference type="ARBA" id="ARBA00022741"/>
    </source>
</evidence>
<evidence type="ECO:0000256" key="1">
    <source>
        <dbReference type="ARBA" id="ARBA00022448"/>
    </source>
</evidence>
<dbReference type="SUPFAM" id="SSF52540">
    <property type="entry name" value="P-loop containing nucleoside triphosphate hydrolases"/>
    <property type="match status" value="1"/>
</dbReference>
<sequence>MGLSPILEFTNVSKNYGNKKVVCDINFSITQNEIIALLGVNGAGKTTTIKLMLGQELPTSGEIKLFGKEPQDPQSRVSVGSTPQNVEFPDGLKTIETLQFIHAHYPHPLPLENMIEKFGLQSFLNAKASKLSGGQKRRLALALAFIGNPQIIFLDEPTTGLDVESRKILLNAIQDYSKMGKSIFLTTHYLEEIEQIATRILFLQNGKIIADGSVSHIKSLANTSNTKVTFQCNSKINWEQFKNMRSFQNDNDNYTLMTTNPDALIYELVQNNVPFHNLQIIRENLESAFLNLSKGK</sequence>
<dbReference type="InterPro" id="IPR003439">
    <property type="entry name" value="ABC_transporter-like_ATP-bd"/>
</dbReference>
<dbReference type="OrthoDB" id="24472at2"/>